<sequence>MFISKGERHSNLPAQTALMIFGRLLFALCALWVLPQSLAKKGKGGGAGDICNFDPANPTNPLSSPFNAAYCYDPGTCNEDRCDSCGVEESQRYKYYCTPPQELDTITSVPGFFPDKKLARCTQCCSGKVSSITLGVTAPGTYSIDGHEFPDAWFVNCANLERLLVTGESGLDAGPISKEVDVGEDAVGVDGKLCIAPVQNIKNGLKNADFNIDACDGGPSDGLKAVFNSNDVLIESSVFPEDPLTGR</sequence>
<evidence type="ECO:0000313" key="2">
    <source>
        <dbReference type="EMBL" id="GMH48423.1"/>
    </source>
</evidence>
<comment type="caution">
    <text evidence="2">The sequence shown here is derived from an EMBL/GenBank/DDBJ whole genome shotgun (WGS) entry which is preliminary data.</text>
</comment>
<organism evidence="2 3">
    <name type="scientific">Triparma retinervis</name>
    <dbReference type="NCBI Taxonomy" id="2557542"/>
    <lineage>
        <taxon>Eukaryota</taxon>
        <taxon>Sar</taxon>
        <taxon>Stramenopiles</taxon>
        <taxon>Ochrophyta</taxon>
        <taxon>Bolidophyceae</taxon>
        <taxon>Parmales</taxon>
        <taxon>Triparmaceae</taxon>
        <taxon>Triparma</taxon>
    </lineage>
</organism>
<feature type="chain" id="PRO_5040904768" evidence="1">
    <location>
        <begin position="40"/>
        <end position="247"/>
    </location>
</feature>
<keyword evidence="3" id="KW-1185">Reference proteome</keyword>
<dbReference type="Proteomes" id="UP001165082">
    <property type="component" value="Unassembled WGS sequence"/>
</dbReference>
<dbReference type="AlphaFoldDB" id="A0A9W7DME8"/>
<gene>
    <name evidence="2" type="ORF">TrRE_jg9440</name>
</gene>
<protein>
    <submittedName>
        <fullName evidence="2">Uncharacterized protein</fullName>
    </submittedName>
</protein>
<dbReference type="OrthoDB" id="10512796at2759"/>
<feature type="signal peptide" evidence="1">
    <location>
        <begin position="1"/>
        <end position="39"/>
    </location>
</feature>
<feature type="non-terminal residue" evidence="2">
    <location>
        <position position="1"/>
    </location>
</feature>
<evidence type="ECO:0000313" key="3">
    <source>
        <dbReference type="Proteomes" id="UP001165082"/>
    </source>
</evidence>
<reference evidence="2" key="1">
    <citation type="submission" date="2022-07" db="EMBL/GenBank/DDBJ databases">
        <title>Genome analysis of Parmales, a sister group of diatoms, reveals the evolutionary specialization of diatoms from phago-mixotrophs to photoautotrophs.</title>
        <authorList>
            <person name="Ban H."/>
            <person name="Sato S."/>
            <person name="Yoshikawa S."/>
            <person name="Kazumasa Y."/>
            <person name="Nakamura Y."/>
            <person name="Ichinomiya M."/>
            <person name="Saitoh K."/>
            <person name="Sato N."/>
            <person name="Blanc-Mathieu R."/>
            <person name="Endo H."/>
            <person name="Kuwata A."/>
            <person name="Ogata H."/>
        </authorList>
    </citation>
    <scope>NUCLEOTIDE SEQUENCE</scope>
</reference>
<evidence type="ECO:0000256" key="1">
    <source>
        <dbReference type="SAM" id="SignalP"/>
    </source>
</evidence>
<name>A0A9W7DME8_9STRA</name>
<dbReference type="EMBL" id="BRXZ01004415">
    <property type="protein sequence ID" value="GMH48423.1"/>
    <property type="molecule type" value="Genomic_DNA"/>
</dbReference>
<accession>A0A9W7DME8</accession>
<proteinExistence type="predicted"/>
<keyword evidence="1" id="KW-0732">Signal</keyword>